<gene>
    <name evidence="1" type="ORF">Cgig2_004721</name>
</gene>
<accession>A0A9Q1JEC6</accession>
<dbReference type="AlphaFoldDB" id="A0A9Q1JEC6"/>
<keyword evidence="2" id="KW-1185">Reference proteome</keyword>
<dbReference type="PANTHER" id="PTHR33710:SF81">
    <property type="entry name" value="ENDONUCLEASE_EXONUCLEASE_PHOSPHATASE DOMAIN-CONTAINING PROTEIN"/>
    <property type="match status" value="1"/>
</dbReference>
<evidence type="ECO:0000313" key="2">
    <source>
        <dbReference type="Proteomes" id="UP001153076"/>
    </source>
</evidence>
<dbReference type="Proteomes" id="UP001153076">
    <property type="component" value="Unassembled WGS sequence"/>
</dbReference>
<reference evidence="1" key="1">
    <citation type="submission" date="2022-04" db="EMBL/GenBank/DDBJ databases">
        <title>Carnegiea gigantea Genome sequencing and assembly v2.</title>
        <authorList>
            <person name="Copetti D."/>
            <person name="Sanderson M.J."/>
            <person name="Burquez A."/>
            <person name="Wojciechowski M.F."/>
        </authorList>
    </citation>
    <scope>NUCLEOTIDE SEQUENCE</scope>
    <source>
        <strain evidence="1">SGP5-SGP5p</strain>
        <tissue evidence="1">Aerial part</tissue>
    </source>
</reference>
<dbReference type="PANTHER" id="PTHR33710">
    <property type="entry name" value="BNAC02G09200D PROTEIN"/>
    <property type="match status" value="1"/>
</dbReference>
<organism evidence="1 2">
    <name type="scientific">Carnegiea gigantea</name>
    <dbReference type="NCBI Taxonomy" id="171969"/>
    <lineage>
        <taxon>Eukaryota</taxon>
        <taxon>Viridiplantae</taxon>
        <taxon>Streptophyta</taxon>
        <taxon>Embryophyta</taxon>
        <taxon>Tracheophyta</taxon>
        <taxon>Spermatophyta</taxon>
        <taxon>Magnoliopsida</taxon>
        <taxon>eudicotyledons</taxon>
        <taxon>Gunneridae</taxon>
        <taxon>Pentapetalae</taxon>
        <taxon>Caryophyllales</taxon>
        <taxon>Cactineae</taxon>
        <taxon>Cactaceae</taxon>
        <taxon>Cactoideae</taxon>
        <taxon>Echinocereeae</taxon>
        <taxon>Carnegiea</taxon>
    </lineage>
</organism>
<comment type="caution">
    <text evidence="1">The sequence shown here is derived from an EMBL/GenBank/DDBJ whole genome shotgun (WGS) entry which is preliminary data.</text>
</comment>
<sequence length="309" mass="35086">MDNTYNVLLEEEGNQAEGGEGGSQPQMDKIISWNVRGMNGRNKNLEEQRLPLWDDLKTIAQALDEPWCVLRDFNAVLHQGERIGGIEVNDGEINEFVNCLEQSGLQEFNYVGLSSLGQTRQYGQGLIGPYTMIYAFAYTQVNFMTQGLPDHTPITTSFPHYPRPKNTFQFCDMWTKDRGFKELVKQSSRLKTLQQVLSSLRHPLKQLNKNKAREELHQIQVKLQRDPFNRDLVQKENSSRGHYVSINHSAISLIKQQGKADWISYRMNAQGASQNKSGPTGDRAGGLMGSAVAFIRQAGKIWAHWYVLP</sequence>
<name>A0A9Q1JEC6_9CARY</name>
<protein>
    <recommendedName>
        <fullName evidence="3">Endonuclease/exonuclease/phosphatase domain-containing protein</fullName>
    </recommendedName>
</protein>
<dbReference type="OrthoDB" id="1932741at2759"/>
<dbReference type="EMBL" id="JAKOGI010004314">
    <property type="protein sequence ID" value="KAJ8419837.1"/>
    <property type="molecule type" value="Genomic_DNA"/>
</dbReference>
<proteinExistence type="predicted"/>
<evidence type="ECO:0008006" key="3">
    <source>
        <dbReference type="Google" id="ProtNLM"/>
    </source>
</evidence>
<evidence type="ECO:0000313" key="1">
    <source>
        <dbReference type="EMBL" id="KAJ8419837.1"/>
    </source>
</evidence>